<evidence type="ECO:0000313" key="2">
    <source>
        <dbReference type="EMBL" id="KJL41660.1"/>
    </source>
</evidence>
<evidence type="ECO:0000256" key="1">
    <source>
        <dbReference type="SAM" id="Phobius"/>
    </source>
</evidence>
<dbReference type="PATRIC" id="fig|69370.6.peg.2937"/>
<dbReference type="RefSeq" id="WP_045300507.1">
    <property type="nucleotide sequence ID" value="NZ_JYJA01000037.1"/>
</dbReference>
<dbReference type="Proteomes" id="UP000034098">
    <property type="component" value="Unassembled WGS sequence"/>
</dbReference>
<name>A0A0M2H5A4_MICTR</name>
<evidence type="ECO:0000313" key="3">
    <source>
        <dbReference type="Proteomes" id="UP000034098"/>
    </source>
</evidence>
<keyword evidence="1" id="KW-0812">Transmembrane</keyword>
<dbReference type="EMBL" id="JYJA01000037">
    <property type="protein sequence ID" value="KJL41660.1"/>
    <property type="molecule type" value="Genomic_DNA"/>
</dbReference>
<sequence>MELALATQVLPDPDNPAKDLGILKIADNLPVSIVAAVASALLAIGAASAADQHFAALFLAGALSAIVGGFVILLVKGAR</sequence>
<accession>A0A0M2H5A4</accession>
<dbReference type="OrthoDB" id="7584869at2"/>
<organism evidence="2 3">
    <name type="scientific">Microbacterium trichothecenolyticum</name>
    <name type="common">Aureobacterium trichothecenolyticum</name>
    <dbReference type="NCBI Taxonomy" id="69370"/>
    <lineage>
        <taxon>Bacteria</taxon>
        <taxon>Bacillati</taxon>
        <taxon>Actinomycetota</taxon>
        <taxon>Actinomycetes</taxon>
        <taxon>Micrococcales</taxon>
        <taxon>Microbacteriaceae</taxon>
        <taxon>Microbacterium</taxon>
    </lineage>
</organism>
<keyword evidence="3" id="KW-1185">Reference proteome</keyword>
<keyword evidence="1" id="KW-1133">Transmembrane helix</keyword>
<feature type="transmembrane region" description="Helical" evidence="1">
    <location>
        <begin position="28"/>
        <end position="48"/>
    </location>
</feature>
<keyword evidence="1" id="KW-0472">Membrane</keyword>
<dbReference type="AlphaFoldDB" id="A0A0M2H5A4"/>
<protein>
    <submittedName>
        <fullName evidence="2">Uncharacterized protein</fullName>
    </submittedName>
</protein>
<reference evidence="2 3" key="1">
    <citation type="submission" date="2015-02" db="EMBL/GenBank/DDBJ databases">
        <title>Draft genome sequences of ten Microbacterium spp. with emphasis on heavy metal contaminated environments.</title>
        <authorList>
            <person name="Corretto E."/>
        </authorList>
    </citation>
    <scope>NUCLEOTIDE SEQUENCE [LARGE SCALE GENOMIC DNA]</scope>
    <source>
        <strain evidence="2 3">DSM 8608</strain>
    </source>
</reference>
<gene>
    <name evidence="2" type="ORF">RS82_02890</name>
</gene>
<comment type="caution">
    <text evidence="2">The sequence shown here is derived from an EMBL/GenBank/DDBJ whole genome shotgun (WGS) entry which is preliminary data.</text>
</comment>
<proteinExistence type="predicted"/>
<feature type="transmembrane region" description="Helical" evidence="1">
    <location>
        <begin position="54"/>
        <end position="75"/>
    </location>
</feature>